<evidence type="ECO:0000313" key="2">
    <source>
        <dbReference type="Proteomes" id="UP000522720"/>
    </source>
</evidence>
<proteinExistence type="predicted"/>
<dbReference type="NCBIfam" id="TIGR02328">
    <property type="entry name" value="TIGR02328 family protein"/>
    <property type="match status" value="1"/>
</dbReference>
<organism evidence="1 2">
    <name type="scientific">Streptococcus ovuberis</name>
    <dbReference type="NCBI Taxonomy" id="1936207"/>
    <lineage>
        <taxon>Bacteria</taxon>
        <taxon>Bacillati</taxon>
        <taxon>Bacillota</taxon>
        <taxon>Bacilli</taxon>
        <taxon>Lactobacillales</taxon>
        <taxon>Streptococcaceae</taxon>
        <taxon>Streptococcus</taxon>
    </lineage>
</organism>
<keyword evidence="2" id="KW-1185">Reference proteome</keyword>
<dbReference type="InterPro" id="IPR004260">
    <property type="entry name" value="Pyr-dimer_DNA_glycosylase"/>
</dbReference>
<gene>
    <name evidence="1" type="ORF">HF992_04520</name>
</gene>
<reference evidence="1 2" key="1">
    <citation type="submission" date="2020-04" db="EMBL/GenBank/DDBJ databases">
        <title>MicrobeNet Type strains.</title>
        <authorList>
            <person name="Nicholson A.C."/>
        </authorList>
    </citation>
    <scope>NUCLEOTIDE SEQUENCE [LARGE SCALE GENOMIC DNA]</scope>
    <source>
        <strain evidence="1 2">CCUG 69612</strain>
    </source>
</reference>
<name>A0A7X6MXD5_9STRE</name>
<dbReference type="Pfam" id="PF03013">
    <property type="entry name" value="Pyr_excise"/>
    <property type="match status" value="1"/>
</dbReference>
<protein>
    <recommendedName>
        <fullName evidence="3">Pyrimidine dimer DNA glycosylase</fullName>
    </recommendedName>
</protein>
<dbReference type="Proteomes" id="UP000522720">
    <property type="component" value="Unassembled WGS sequence"/>
</dbReference>
<dbReference type="EMBL" id="JAAXPR010000005">
    <property type="protein sequence ID" value="NKZ20115.1"/>
    <property type="molecule type" value="Genomic_DNA"/>
</dbReference>
<dbReference type="RefSeq" id="WP_168548869.1">
    <property type="nucleotide sequence ID" value="NZ_JAAXPR010000005.1"/>
</dbReference>
<accession>A0A7X6MXD5</accession>
<dbReference type="InterPro" id="IPR012650">
    <property type="entry name" value="CHP02328"/>
</dbReference>
<evidence type="ECO:0000313" key="1">
    <source>
        <dbReference type="EMBL" id="NKZ20115.1"/>
    </source>
</evidence>
<evidence type="ECO:0008006" key="3">
    <source>
        <dbReference type="Google" id="ProtNLM"/>
    </source>
</evidence>
<sequence length="124" mass="14595">MRLWHQDLITKLPRQQLLGQHRECAALRGRGWGKPHATVNYVFEHSPYKLYQYHVLIMEEMVKRGYQPAQSWFNPSYRGKTAPPYQEINPVPLTSPIYPEHGESYFKECLDNLQNKGILLEGLR</sequence>
<dbReference type="AlphaFoldDB" id="A0A7X6MXD5"/>
<comment type="caution">
    <text evidence="1">The sequence shown here is derived from an EMBL/GenBank/DDBJ whole genome shotgun (WGS) entry which is preliminary data.</text>
</comment>